<dbReference type="Proteomes" id="UP000798808">
    <property type="component" value="Unassembled WGS sequence"/>
</dbReference>
<proteinExistence type="inferred from homology"/>
<evidence type="ECO:0000259" key="5">
    <source>
        <dbReference type="Pfam" id="PF04542"/>
    </source>
</evidence>
<evidence type="ECO:0000256" key="1">
    <source>
        <dbReference type="ARBA" id="ARBA00010641"/>
    </source>
</evidence>
<dbReference type="NCBIfam" id="TIGR02937">
    <property type="entry name" value="sigma70-ECF"/>
    <property type="match status" value="1"/>
</dbReference>
<dbReference type="SUPFAM" id="SSF88659">
    <property type="entry name" value="Sigma3 and sigma4 domains of RNA polymerase sigma factors"/>
    <property type="match status" value="1"/>
</dbReference>
<sequence>MSSAKHQEQFQHFYNEYQAMVYTLCLGYMKGDKDLAKDLTQEVFIQVWRALPKFRQEASPKTWIYRICVNTCLLHIRNNKKFDAQAIDEQHANMPHQTESRDKYEELYRAIGALNDVDRIIIMLVLDEMKYEEIAAVTGIKEGNLRVKIHRIKQRLNELMNNHG</sequence>
<dbReference type="InterPro" id="IPR013325">
    <property type="entry name" value="RNA_pol_sigma_r2"/>
</dbReference>
<dbReference type="InterPro" id="IPR007627">
    <property type="entry name" value="RNA_pol_sigma70_r2"/>
</dbReference>
<dbReference type="PANTHER" id="PTHR43133:SF45">
    <property type="entry name" value="RNA POLYMERASE ECF-TYPE SIGMA FACTOR"/>
    <property type="match status" value="1"/>
</dbReference>
<dbReference type="InterPro" id="IPR013249">
    <property type="entry name" value="RNA_pol_sigma70_r4_t2"/>
</dbReference>
<evidence type="ECO:0000256" key="3">
    <source>
        <dbReference type="ARBA" id="ARBA00023082"/>
    </source>
</evidence>
<comment type="caution">
    <text evidence="7">The sequence shown here is derived from an EMBL/GenBank/DDBJ whole genome shotgun (WGS) entry which is preliminary data.</text>
</comment>
<evidence type="ECO:0000313" key="8">
    <source>
        <dbReference type="Proteomes" id="UP000798808"/>
    </source>
</evidence>
<dbReference type="Gene3D" id="1.10.10.10">
    <property type="entry name" value="Winged helix-like DNA-binding domain superfamily/Winged helix DNA-binding domain"/>
    <property type="match status" value="1"/>
</dbReference>
<evidence type="ECO:0000256" key="4">
    <source>
        <dbReference type="ARBA" id="ARBA00023163"/>
    </source>
</evidence>
<dbReference type="Pfam" id="PF08281">
    <property type="entry name" value="Sigma70_r4_2"/>
    <property type="match status" value="1"/>
</dbReference>
<dbReference type="Gene3D" id="1.10.1740.10">
    <property type="match status" value="1"/>
</dbReference>
<dbReference type="Pfam" id="PF04542">
    <property type="entry name" value="Sigma70_r2"/>
    <property type="match status" value="1"/>
</dbReference>
<dbReference type="InterPro" id="IPR036388">
    <property type="entry name" value="WH-like_DNA-bd_sf"/>
</dbReference>
<dbReference type="InterPro" id="IPR039425">
    <property type="entry name" value="RNA_pol_sigma-70-like"/>
</dbReference>
<gene>
    <name evidence="7" type="ORF">E1163_13415</name>
</gene>
<dbReference type="RefSeq" id="WP_155172623.1">
    <property type="nucleotide sequence ID" value="NZ_BAAAFL010000012.1"/>
</dbReference>
<reference evidence="7 8" key="1">
    <citation type="submission" date="2019-02" db="EMBL/GenBank/DDBJ databases">
        <authorList>
            <person name="Goldberg S.R."/>
            <person name="Haltli B.A."/>
            <person name="Correa H."/>
            <person name="Russell K.G."/>
        </authorList>
    </citation>
    <scope>NUCLEOTIDE SEQUENCE [LARGE SCALE GENOMIC DNA]</scope>
    <source>
        <strain evidence="7 8">JCM 16186</strain>
    </source>
</reference>
<dbReference type="PANTHER" id="PTHR43133">
    <property type="entry name" value="RNA POLYMERASE ECF-TYPE SIGMA FACTO"/>
    <property type="match status" value="1"/>
</dbReference>
<comment type="similarity">
    <text evidence="1">Belongs to the sigma-70 factor family. ECF subfamily.</text>
</comment>
<dbReference type="InterPro" id="IPR013324">
    <property type="entry name" value="RNA_pol_sigma_r3/r4-like"/>
</dbReference>
<organism evidence="7 8">
    <name type="scientific">Fulvivirga kasyanovii</name>
    <dbReference type="NCBI Taxonomy" id="396812"/>
    <lineage>
        <taxon>Bacteria</taxon>
        <taxon>Pseudomonadati</taxon>
        <taxon>Bacteroidota</taxon>
        <taxon>Cytophagia</taxon>
        <taxon>Cytophagales</taxon>
        <taxon>Fulvivirgaceae</taxon>
        <taxon>Fulvivirga</taxon>
    </lineage>
</organism>
<evidence type="ECO:0000256" key="2">
    <source>
        <dbReference type="ARBA" id="ARBA00023015"/>
    </source>
</evidence>
<keyword evidence="8" id="KW-1185">Reference proteome</keyword>
<feature type="domain" description="RNA polymerase sigma-70 region 2" evidence="5">
    <location>
        <begin position="13"/>
        <end position="81"/>
    </location>
</feature>
<name>A0ABW9RP83_9BACT</name>
<protein>
    <submittedName>
        <fullName evidence="7">RNA polymerase sigma factor</fullName>
    </submittedName>
</protein>
<keyword evidence="4" id="KW-0804">Transcription</keyword>
<dbReference type="InterPro" id="IPR014284">
    <property type="entry name" value="RNA_pol_sigma-70_dom"/>
</dbReference>
<accession>A0ABW9RP83</accession>
<dbReference type="SUPFAM" id="SSF88946">
    <property type="entry name" value="Sigma2 domain of RNA polymerase sigma factors"/>
    <property type="match status" value="1"/>
</dbReference>
<keyword evidence="3" id="KW-0731">Sigma factor</keyword>
<evidence type="ECO:0000313" key="7">
    <source>
        <dbReference type="EMBL" id="MTI25949.1"/>
    </source>
</evidence>
<keyword evidence="2" id="KW-0805">Transcription regulation</keyword>
<feature type="domain" description="RNA polymerase sigma factor 70 region 4 type 2" evidence="6">
    <location>
        <begin position="105"/>
        <end position="156"/>
    </location>
</feature>
<dbReference type="EMBL" id="SMLW01000553">
    <property type="protein sequence ID" value="MTI25949.1"/>
    <property type="molecule type" value="Genomic_DNA"/>
</dbReference>
<evidence type="ECO:0000259" key="6">
    <source>
        <dbReference type="Pfam" id="PF08281"/>
    </source>
</evidence>